<dbReference type="SUPFAM" id="SSF88946">
    <property type="entry name" value="Sigma2 domain of RNA polymerase sigma factors"/>
    <property type="match status" value="1"/>
</dbReference>
<dbReference type="PANTHER" id="PTHR43133">
    <property type="entry name" value="RNA POLYMERASE ECF-TYPE SIGMA FACTO"/>
    <property type="match status" value="1"/>
</dbReference>
<dbReference type="InterPro" id="IPR014284">
    <property type="entry name" value="RNA_pol_sigma-70_dom"/>
</dbReference>
<keyword evidence="4" id="KW-0238">DNA-binding</keyword>
<dbReference type="Proteomes" id="UP000219612">
    <property type="component" value="Unassembled WGS sequence"/>
</dbReference>
<evidence type="ECO:0000256" key="3">
    <source>
        <dbReference type="ARBA" id="ARBA00023082"/>
    </source>
</evidence>
<dbReference type="Gene3D" id="1.10.1740.10">
    <property type="match status" value="1"/>
</dbReference>
<dbReference type="InterPro" id="IPR039425">
    <property type="entry name" value="RNA_pol_sigma-70-like"/>
</dbReference>
<evidence type="ECO:0000313" key="9">
    <source>
        <dbReference type="Proteomes" id="UP000219612"/>
    </source>
</evidence>
<dbReference type="Gene3D" id="1.10.10.10">
    <property type="entry name" value="Winged helix-like DNA-binding domain superfamily/Winged helix DNA-binding domain"/>
    <property type="match status" value="1"/>
</dbReference>
<evidence type="ECO:0000256" key="4">
    <source>
        <dbReference type="ARBA" id="ARBA00023125"/>
    </source>
</evidence>
<sequence>MMRTLKIEYGGGMRDDQQEELARLAAAGDQAALEQLLGAIRTSVLRRCARFLPCYQDAEEAAQDVLLQVARNIGRFEGRAQFSTWLHVIIANCARQTYRSLKRRAAEQAHALPPVDVPDPRTTSVIAGSRLDLLDALELLESSRPELVAPLVLRDVCQLDYREIATHLGVPEGTVKSRIHHARGAVRPLLAPQF</sequence>
<dbReference type="InterPro" id="IPR013324">
    <property type="entry name" value="RNA_pol_sigma_r3/r4-like"/>
</dbReference>
<gene>
    <name evidence="8" type="ORF">SAMN05421748_1323</name>
</gene>
<dbReference type="Pfam" id="PF08281">
    <property type="entry name" value="Sigma70_r4_2"/>
    <property type="match status" value="1"/>
</dbReference>
<evidence type="ECO:0000256" key="1">
    <source>
        <dbReference type="ARBA" id="ARBA00010641"/>
    </source>
</evidence>
<dbReference type="InterPro" id="IPR013249">
    <property type="entry name" value="RNA_pol_sigma70_r4_t2"/>
</dbReference>
<evidence type="ECO:0000313" key="8">
    <source>
        <dbReference type="EMBL" id="SNY67682.1"/>
    </source>
</evidence>
<dbReference type="GO" id="GO:0006352">
    <property type="term" value="P:DNA-templated transcription initiation"/>
    <property type="evidence" value="ECO:0007669"/>
    <property type="project" value="InterPro"/>
</dbReference>
<evidence type="ECO:0000259" key="6">
    <source>
        <dbReference type="Pfam" id="PF04542"/>
    </source>
</evidence>
<dbReference type="SUPFAM" id="SSF88659">
    <property type="entry name" value="Sigma3 and sigma4 domains of RNA polymerase sigma factors"/>
    <property type="match status" value="1"/>
</dbReference>
<evidence type="ECO:0000256" key="5">
    <source>
        <dbReference type="ARBA" id="ARBA00023163"/>
    </source>
</evidence>
<dbReference type="GO" id="GO:0003677">
    <property type="term" value="F:DNA binding"/>
    <property type="evidence" value="ECO:0007669"/>
    <property type="project" value="UniProtKB-KW"/>
</dbReference>
<evidence type="ECO:0000256" key="2">
    <source>
        <dbReference type="ARBA" id="ARBA00023015"/>
    </source>
</evidence>
<dbReference type="GO" id="GO:0016987">
    <property type="term" value="F:sigma factor activity"/>
    <property type="evidence" value="ECO:0007669"/>
    <property type="project" value="UniProtKB-KW"/>
</dbReference>
<keyword evidence="3" id="KW-0731">Sigma factor</keyword>
<dbReference type="InterPro" id="IPR007627">
    <property type="entry name" value="RNA_pol_sigma70_r2"/>
</dbReference>
<dbReference type="InterPro" id="IPR013325">
    <property type="entry name" value="RNA_pol_sigma_r2"/>
</dbReference>
<organism evidence="8 9">
    <name type="scientific">Paractinoplanes atraurantiacus</name>
    <dbReference type="NCBI Taxonomy" id="1036182"/>
    <lineage>
        <taxon>Bacteria</taxon>
        <taxon>Bacillati</taxon>
        <taxon>Actinomycetota</taxon>
        <taxon>Actinomycetes</taxon>
        <taxon>Micromonosporales</taxon>
        <taxon>Micromonosporaceae</taxon>
        <taxon>Paractinoplanes</taxon>
    </lineage>
</organism>
<comment type="similarity">
    <text evidence="1">Belongs to the sigma-70 factor family. ECF subfamily.</text>
</comment>
<dbReference type="InterPro" id="IPR036388">
    <property type="entry name" value="WH-like_DNA-bd_sf"/>
</dbReference>
<keyword evidence="9" id="KW-1185">Reference proteome</keyword>
<feature type="domain" description="RNA polymerase sigma-70 region 2" evidence="6">
    <location>
        <begin position="42"/>
        <end position="104"/>
    </location>
</feature>
<keyword evidence="2" id="KW-0805">Transcription regulation</keyword>
<reference evidence="8 9" key="1">
    <citation type="submission" date="2017-09" db="EMBL/GenBank/DDBJ databases">
        <authorList>
            <person name="Ehlers B."/>
            <person name="Leendertz F.H."/>
        </authorList>
    </citation>
    <scope>NUCLEOTIDE SEQUENCE [LARGE SCALE GENOMIC DNA]</scope>
    <source>
        <strain evidence="8 9">CGMCC 4.6857</strain>
    </source>
</reference>
<dbReference type="NCBIfam" id="TIGR02937">
    <property type="entry name" value="sigma70-ECF"/>
    <property type="match status" value="1"/>
</dbReference>
<accession>A0A285K518</accession>
<dbReference type="Pfam" id="PF04542">
    <property type="entry name" value="Sigma70_r2"/>
    <property type="match status" value="1"/>
</dbReference>
<keyword evidence="5" id="KW-0804">Transcription</keyword>
<proteinExistence type="inferred from homology"/>
<name>A0A285K518_9ACTN</name>
<evidence type="ECO:0000259" key="7">
    <source>
        <dbReference type="Pfam" id="PF08281"/>
    </source>
</evidence>
<protein>
    <submittedName>
        <fullName evidence="8">RNA polymerase sigma-70 factor, ECF subfamily</fullName>
    </submittedName>
</protein>
<dbReference type="PANTHER" id="PTHR43133:SF8">
    <property type="entry name" value="RNA POLYMERASE SIGMA FACTOR HI_1459-RELATED"/>
    <property type="match status" value="1"/>
</dbReference>
<dbReference type="EMBL" id="OBDY01000032">
    <property type="protein sequence ID" value="SNY67682.1"/>
    <property type="molecule type" value="Genomic_DNA"/>
</dbReference>
<dbReference type="AlphaFoldDB" id="A0A285K518"/>
<feature type="domain" description="RNA polymerase sigma factor 70 region 4 type 2" evidence="7">
    <location>
        <begin position="150"/>
        <end position="183"/>
    </location>
</feature>